<dbReference type="GO" id="GO:0000166">
    <property type="term" value="F:nucleotide binding"/>
    <property type="evidence" value="ECO:0007669"/>
    <property type="project" value="InterPro"/>
</dbReference>
<reference evidence="4" key="1">
    <citation type="submission" date="2013-03" db="EMBL/GenBank/DDBJ databases">
        <title>Genome sequence of Chthonomonas calidirosea, the first sequenced genome from the Armatimonadetes phylum (formally candidate division OP10).</title>
        <authorList>
            <person name="Lee K.C.Y."/>
            <person name="Morgan X.C."/>
            <person name="Dunfield P.F."/>
            <person name="Tamas I."/>
            <person name="Houghton K.M."/>
            <person name="Vyssotski M."/>
            <person name="Ryan J.L.J."/>
            <person name="Lagutin K."/>
            <person name="McDonald I.R."/>
            <person name="Stott M.B."/>
        </authorList>
    </citation>
    <scope>NUCLEOTIDE SEQUENCE [LARGE SCALE GENOMIC DNA]</scope>
    <source>
        <strain evidence="4">DSM 23976 / ICMP 18418 / T49</strain>
    </source>
</reference>
<dbReference type="SUPFAM" id="SSF55347">
    <property type="entry name" value="Glyceraldehyde-3-phosphate dehydrogenase-like, C-terminal domain"/>
    <property type="match status" value="1"/>
</dbReference>
<keyword evidence="4" id="KW-1185">Reference proteome</keyword>
<dbReference type="STRING" id="454171.CP488_00085"/>
<dbReference type="InterPro" id="IPR036291">
    <property type="entry name" value="NAD(P)-bd_dom_sf"/>
</dbReference>
<organism evidence="3 4">
    <name type="scientific">Chthonomonas calidirosea (strain DSM 23976 / ICMP 18418 / T49)</name>
    <dbReference type="NCBI Taxonomy" id="1303518"/>
    <lineage>
        <taxon>Bacteria</taxon>
        <taxon>Bacillati</taxon>
        <taxon>Armatimonadota</taxon>
        <taxon>Chthonomonadia</taxon>
        <taxon>Chthonomonadales</taxon>
        <taxon>Chthonomonadaceae</taxon>
        <taxon>Chthonomonas</taxon>
    </lineage>
</organism>
<feature type="domain" description="Gfo/Idh/MocA-like oxidoreductase N-terminal" evidence="1">
    <location>
        <begin position="2"/>
        <end position="123"/>
    </location>
</feature>
<dbReference type="Proteomes" id="UP000014227">
    <property type="component" value="Chromosome I"/>
</dbReference>
<dbReference type="InterPro" id="IPR000683">
    <property type="entry name" value="Gfo/Idh/MocA-like_OxRdtase_N"/>
</dbReference>
<dbReference type="Gene3D" id="3.40.50.720">
    <property type="entry name" value="NAD(P)-binding Rossmann-like Domain"/>
    <property type="match status" value="1"/>
</dbReference>
<dbReference type="EMBL" id="HF951689">
    <property type="protein sequence ID" value="CCW34893.1"/>
    <property type="molecule type" value="Genomic_DNA"/>
</dbReference>
<dbReference type="PANTHER" id="PTHR43377">
    <property type="entry name" value="BILIVERDIN REDUCTASE A"/>
    <property type="match status" value="1"/>
</dbReference>
<name>S0ETS4_CHTCT</name>
<dbReference type="PATRIC" id="fig|1303518.3.peg.1091"/>
<dbReference type="RefSeq" id="WP_016482441.1">
    <property type="nucleotide sequence ID" value="NC_021487.1"/>
</dbReference>
<dbReference type="eggNOG" id="COG0673">
    <property type="taxonomic scope" value="Bacteria"/>
</dbReference>
<gene>
    <name evidence="3" type="ORF">CCALI_01071</name>
</gene>
<sequence length="336" mass="36038">MFRVALVGAGGMASMHANCYANIPNATLVGVMDIRAEAAQALAAKHGAKAFTDFDAMLKELKPDVVDICCPTPWHCEYVEAACQQAQTLGIRGLSTEKPMGRTLEECDRMIAASKAAGIPLFVAQVVRFFPEFSLAKRLIDTGAVGTPACVRTRRGGPMPHAWNDWYGDFALSGGCVLDLIIHDFDWLRWTFGEVERVYARGLGGSQLPDRDYALVTLRFKNGCIGHVEGTWADPGGFKVAFEIAGDAGLLEYNHNQPAGVPLRIALEGGDGPRAGVAVPESPVAVNPYQAELAHFLDCLEKGVPPSVTAEDGKEAVRIALAALESIQTDKPIFLA</sequence>
<dbReference type="Gene3D" id="3.30.360.10">
    <property type="entry name" value="Dihydrodipicolinate Reductase, domain 2"/>
    <property type="match status" value="1"/>
</dbReference>
<dbReference type="InParanoid" id="S0ETS4"/>
<dbReference type="AlphaFoldDB" id="S0ETS4"/>
<dbReference type="OrthoDB" id="9815825at2"/>
<dbReference type="HOGENOM" id="CLU_023194_1_2_0"/>
<dbReference type="PANTHER" id="PTHR43377:SF1">
    <property type="entry name" value="BILIVERDIN REDUCTASE A"/>
    <property type="match status" value="1"/>
</dbReference>
<proteinExistence type="predicted"/>
<dbReference type="InterPro" id="IPR055170">
    <property type="entry name" value="GFO_IDH_MocA-like_dom"/>
</dbReference>
<dbReference type="SUPFAM" id="SSF51735">
    <property type="entry name" value="NAD(P)-binding Rossmann-fold domains"/>
    <property type="match status" value="1"/>
</dbReference>
<accession>S0ETS4</accession>
<evidence type="ECO:0000259" key="2">
    <source>
        <dbReference type="Pfam" id="PF22725"/>
    </source>
</evidence>
<evidence type="ECO:0000259" key="1">
    <source>
        <dbReference type="Pfam" id="PF01408"/>
    </source>
</evidence>
<evidence type="ECO:0000313" key="4">
    <source>
        <dbReference type="Proteomes" id="UP000014227"/>
    </source>
</evidence>
<dbReference type="InterPro" id="IPR051450">
    <property type="entry name" value="Gfo/Idh/MocA_Oxidoreductases"/>
</dbReference>
<dbReference type="Pfam" id="PF01408">
    <property type="entry name" value="GFO_IDH_MocA"/>
    <property type="match status" value="1"/>
</dbReference>
<evidence type="ECO:0000313" key="3">
    <source>
        <dbReference type="EMBL" id="CCW34893.1"/>
    </source>
</evidence>
<feature type="domain" description="GFO/IDH/MocA-like oxidoreductase" evidence="2">
    <location>
        <begin position="135"/>
        <end position="251"/>
    </location>
</feature>
<dbReference type="KEGG" id="ccz:CCALI_01071"/>
<dbReference type="Pfam" id="PF22725">
    <property type="entry name" value="GFO_IDH_MocA_C3"/>
    <property type="match status" value="1"/>
</dbReference>
<protein>
    <submittedName>
        <fullName evidence="3">Predicted dehydrogenases and related proteins</fullName>
    </submittedName>
</protein>